<reference evidence="5" key="1">
    <citation type="submission" date="2015-07" db="EMBL/GenBank/DDBJ databases">
        <title>Fjat-14235 jcm11544.</title>
        <authorList>
            <person name="Liu B."/>
            <person name="Wang J."/>
            <person name="Zhu Y."/>
            <person name="Liu G."/>
            <person name="Chen Q."/>
            <person name="Chen Z."/>
            <person name="Lan J."/>
            <person name="Che J."/>
            <person name="Ge C."/>
            <person name="Shi H."/>
            <person name="Pan Z."/>
            <person name="Liu X."/>
        </authorList>
    </citation>
    <scope>NUCLEOTIDE SEQUENCE [LARGE SCALE GENOMIC DNA]</scope>
    <source>
        <strain evidence="5">JCM 11544</strain>
    </source>
</reference>
<evidence type="ECO:0000256" key="1">
    <source>
        <dbReference type="ARBA" id="ARBA00023224"/>
    </source>
</evidence>
<dbReference type="EMBL" id="LGUE01000001">
    <property type="protein sequence ID" value="KON92608.1"/>
    <property type="molecule type" value="Genomic_DNA"/>
</dbReference>
<dbReference type="InterPro" id="IPR004089">
    <property type="entry name" value="MCPsignal_dom"/>
</dbReference>
<dbReference type="Pfam" id="PF00015">
    <property type="entry name" value="MCPsignal"/>
    <property type="match status" value="1"/>
</dbReference>
<dbReference type="GO" id="GO:0007165">
    <property type="term" value="P:signal transduction"/>
    <property type="evidence" value="ECO:0007669"/>
    <property type="project" value="UniProtKB-KW"/>
</dbReference>
<protein>
    <submittedName>
        <fullName evidence="4">Chemotaxis protein</fullName>
    </submittedName>
</protein>
<comment type="caution">
    <text evidence="4">The sequence shown here is derived from an EMBL/GenBank/DDBJ whole genome shotgun (WGS) entry which is preliminary data.</text>
</comment>
<evidence type="ECO:0000259" key="3">
    <source>
        <dbReference type="PROSITE" id="PS50111"/>
    </source>
</evidence>
<proteinExistence type="predicted"/>
<evidence type="ECO:0000313" key="5">
    <source>
        <dbReference type="Proteomes" id="UP000037405"/>
    </source>
</evidence>
<evidence type="ECO:0000256" key="2">
    <source>
        <dbReference type="PROSITE-ProRule" id="PRU00284"/>
    </source>
</evidence>
<dbReference type="Proteomes" id="UP000037405">
    <property type="component" value="Unassembled WGS sequence"/>
</dbReference>
<dbReference type="PANTHER" id="PTHR32089:SF112">
    <property type="entry name" value="LYSOZYME-LIKE PROTEIN-RELATED"/>
    <property type="match status" value="1"/>
</dbReference>
<dbReference type="SMART" id="SM00283">
    <property type="entry name" value="MA"/>
    <property type="match status" value="1"/>
</dbReference>
<dbReference type="GO" id="GO:0016020">
    <property type="term" value="C:membrane"/>
    <property type="evidence" value="ECO:0007669"/>
    <property type="project" value="InterPro"/>
</dbReference>
<dbReference type="SUPFAM" id="SSF58104">
    <property type="entry name" value="Methyl-accepting chemotaxis protein (MCP) signaling domain"/>
    <property type="match status" value="1"/>
</dbReference>
<dbReference type="RefSeq" id="WP_053427747.1">
    <property type="nucleotide sequence ID" value="NZ_JAMQJB010000002.1"/>
</dbReference>
<keyword evidence="5" id="KW-1185">Reference proteome</keyword>
<feature type="domain" description="Methyl-accepting transducer" evidence="3">
    <location>
        <begin position="126"/>
        <end position="273"/>
    </location>
</feature>
<dbReference type="Gene3D" id="1.10.287.950">
    <property type="entry name" value="Methyl-accepting chemotaxis protein"/>
    <property type="match status" value="1"/>
</dbReference>
<evidence type="ECO:0000313" key="4">
    <source>
        <dbReference type="EMBL" id="KON92608.1"/>
    </source>
</evidence>
<organism evidence="4 5">
    <name type="scientific">Rossellomorea marisflavi</name>
    <dbReference type="NCBI Taxonomy" id="189381"/>
    <lineage>
        <taxon>Bacteria</taxon>
        <taxon>Bacillati</taxon>
        <taxon>Bacillota</taxon>
        <taxon>Bacilli</taxon>
        <taxon>Bacillales</taxon>
        <taxon>Bacillaceae</taxon>
        <taxon>Rossellomorea</taxon>
    </lineage>
</organism>
<dbReference type="PANTHER" id="PTHR32089">
    <property type="entry name" value="METHYL-ACCEPTING CHEMOTAXIS PROTEIN MCPB"/>
    <property type="match status" value="1"/>
</dbReference>
<dbReference type="PATRIC" id="fig|189381.12.peg.552"/>
<keyword evidence="1 2" id="KW-0807">Transducer</keyword>
<dbReference type="PROSITE" id="PS50111">
    <property type="entry name" value="CHEMOTAXIS_TRANSDUC_2"/>
    <property type="match status" value="1"/>
</dbReference>
<accession>A0A0M0GS80</accession>
<dbReference type="OrthoDB" id="9807021at2"/>
<dbReference type="AlphaFoldDB" id="A0A0M0GS80"/>
<name>A0A0M0GS80_9BACI</name>
<gene>
    <name evidence="4" type="ORF">AF331_02320</name>
</gene>
<sequence length="273" mass="29997">MDSVQAFIHSVPYIKEILREETMITVFDHEKYLYYSPSSELNFGHEPGDPLPEAYLNYKMVNQTGTTVVKVPQEEFGIPFDSISFPIKDGSGQVVGAVNAAVSRKRQEMFHQIVENIDMISESILGKVQHIAAHSEELSATTEQISENTKSTVEQSTKITDVATTIKGISDQTNLLGLNAAIEAARVGSAGAGFGVVATEVRKLALDAKNATLSIEETLSSIKMSMSRMQEDFKEIAQSTSEEAKLVTEFMTEIESLTATSNKLKELMDSFSR</sequence>
<dbReference type="STRING" id="189381.GCA_900166615_03839"/>